<dbReference type="AlphaFoldDB" id="A0AAE1QF26"/>
<keyword evidence="2" id="KW-0732">Signal</keyword>
<feature type="domain" description="Chitin-binding type-2" evidence="3">
    <location>
        <begin position="272"/>
        <end position="330"/>
    </location>
</feature>
<dbReference type="Gene3D" id="2.170.140.10">
    <property type="entry name" value="Chitin binding domain"/>
    <property type="match status" value="1"/>
</dbReference>
<dbReference type="GO" id="GO:0005576">
    <property type="term" value="C:extracellular region"/>
    <property type="evidence" value="ECO:0007669"/>
    <property type="project" value="InterPro"/>
</dbReference>
<reference evidence="4" key="1">
    <citation type="submission" date="2023-11" db="EMBL/GenBank/DDBJ databases">
        <title>Genome assemblies of two species of porcelain crab, Petrolisthes cinctipes and Petrolisthes manimaculis (Anomura: Porcellanidae).</title>
        <authorList>
            <person name="Angst P."/>
        </authorList>
    </citation>
    <scope>NUCLEOTIDE SEQUENCE</scope>
    <source>
        <strain evidence="4">PB745_02</strain>
        <tissue evidence="4">Gill</tissue>
    </source>
</reference>
<evidence type="ECO:0000259" key="3">
    <source>
        <dbReference type="PROSITE" id="PS50940"/>
    </source>
</evidence>
<feature type="region of interest" description="Disordered" evidence="1">
    <location>
        <begin position="223"/>
        <end position="261"/>
    </location>
</feature>
<dbReference type="PROSITE" id="PS50940">
    <property type="entry name" value="CHIT_BIND_II"/>
    <property type="match status" value="3"/>
</dbReference>
<dbReference type="SUPFAM" id="SSF57625">
    <property type="entry name" value="Invertebrate chitin-binding proteins"/>
    <property type="match status" value="2"/>
</dbReference>
<organism evidence="4 5">
    <name type="scientific">Petrolisthes manimaculis</name>
    <dbReference type="NCBI Taxonomy" id="1843537"/>
    <lineage>
        <taxon>Eukaryota</taxon>
        <taxon>Metazoa</taxon>
        <taxon>Ecdysozoa</taxon>
        <taxon>Arthropoda</taxon>
        <taxon>Crustacea</taxon>
        <taxon>Multicrustacea</taxon>
        <taxon>Malacostraca</taxon>
        <taxon>Eumalacostraca</taxon>
        <taxon>Eucarida</taxon>
        <taxon>Decapoda</taxon>
        <taxon>Pleocyemata</taxon>
        <taxon>Anomura</taxon>
        <taxon>Galatheoidea</taxon>
        <taxon>Porcellanidae</taxon>
        <taxon>Petrolisthes</taxon>
    </lineage>
</organism>
<dbReference type="SMART" id="SM00494">
    <property type="entry name" value="ChtBD2"/>
    <property type="match status" value="3"/>
</dbReference>
<gene>
    <name evidence="4" type="ORF">Pmani_005411</name>
</gene>
<accession>A0AAE1QF26</accession>
<feature type="domain" description="Chitin-binding type-2" evidence="3">
    <location>
        <begin position="154"/>
        <end position="211"/>
    </location>
</feature>
<comment type="caution">
    <text evidence="4">The sequence shown here is derived from an EMBL/GenBank/DDBJ whole genome shotgun (WGS) entry which is preliminary data.</text>
</comment>
<dbReference type="GO" id="GO:0008061">
    <property type="term" value="F:chitin binding"/>
    <property type="evidence" value="ECO:0007669"/>
    <property type="project" value="InterPro"/>
</dbReference>
<dbReference type="Proteomes" id="UP001292094">
    <property type="component" value="Unassembled WGS sequence"/>
</dbReference>
<dbReference type="Pfam" id="PF01607">
    <property type="entry name" value="CBM_14"/>
    <property type="match status" value="1"/>
</dbReference>
<dbReference type="InterPro" id="IPR002557">
    <property type="entry name" value="Chitin-bd_dom"/>
</dbReference>
<protein>
    <recommendedName>
        <fullName evidence="3">Chitin-binding type-2 domain-containing protein</fullName>
    </recommendedName>
</protein>
<keyword evidence="5" id="KW-1185">Reference proteome</keyword>
<evidence type="ECO:0000256" key="1">
    <source>
        <dbReference type="SAM" id="MobiDB-lite"/>
    </source>
</evidence>
<name>A0AAE1QF26_9EUCA</name>
<evidence type="ECO:0000313" key="4">
    <source>
        <dbReference type="EMBL" id="KAK4323952.1"/>
    </source>
</evidence>
<dbReference type="EMBL" id="JAWZYT010000401">
    <property type="protein sequence ID" value="KAK4323952.1"/>
    <property type="molecule type" value="Genomic_DNA"/>
</dbReference>
<evidence type="ECO:0000313" key="5">
    <source>
        <dbReference type="Proteomes" id="UP001292094"/>
    </source>
</evidence>
<dbReference type="InterPro" id="IPR036508">
    <property type="entry name" value="Chitin-bd_dom_sf"/>
</dbReference>
<evidence type="ECO:0000256" key="2">
    <source>
        <dbReference type="SAM" id="SignalP"/>
    </source>
</evidence>
<proteinExistence type="predicted"/>
<sequence length="334" mass="35455">MEGKKRLLQAFCLVIVCSVGVMSQGCQPDCNGMSAGDQVADPQNCTQFYICLGDGLPTDTPIPCEEGNEFPTGATECVGIGPTPCVALCDKSHCRYACNTSLSTDIISSHSNCSVYFLCLPEGTLQRECGLDTPVFNGKDCVKDPYKCCDTPCTAYCSPGLVQIIDPQDCHKYYICVNEGSVEEQYHYECPPDQHFDLQSSHCVSGEACTNLCDGGSIATPGPGSTSGPVTTTPGQGTTTPGQGTTTPGQGTTTTTTTTTTPTTTPDCNYNQYTCTTSGYFSVCQTTCQPYYYSCSGGGSLGVLQQCSGDLVFNPNPNYPYCILPSNCPYFPPK</sequence>
<feature type="domain" description="Chitin-binding type-2" evidence="3">
    <location>
        <begin position="27"/>
        <end position="87"/>
    </location>
</feature>
<feature type="chain" id="PRO_5042282676" description="Chitin-binding type-2 domain-containing protein" evidence="2">
    <location>
        <begin position="24"/>
        <end position="334"/>
    </location>
</feature>
<feature type="signal peptide" evidence="2">
    <location>
        <begin position="1"/>
        <end position="23"/>
    </location>
</feature>
<dbReference type="PROSITE" id="PS51257">
    <property type="entry name" value="PROKAR_LIPOPROTEIN"/>
    <property type="match status" value="1"/>
</dbReference>